<evidence type="ECO:0000313" key="7">
    <source>
        <dbReference type="Proteomes" id="UP000257323"/>
    </source>
</evidence>
<keyword evidence="4 5" id="KW-0472">Membrane</keyword>
<dbReference type="InterPro" id="IPR052561">
    <property type="entry name" value="ComplexI_Subunit1"/>
</dbReference>
<evidence type="ECO:0000256" key="3">
    <source>
        <dbReference type="ARBA" id="ARBA00022989"/>
    </source>
</evidence>
<evidence type="ECO:0000256" key="1">
    <source>
        <dbReference type="ARBA" id="ARBA00004141"/>
    </source>
</evidence>
<gene>
    <name evidence="5" type="primary">nuoH</name>
    <name evidence="6" type="ORF">OP8BY_0797</name>
</gene>
<keyword evidence="5" id="KW-0520">NAD</keyword>
<feature type="transmembrane region" description="Helical" evidence="5">
    <location>
        <begin position="114"/>
        <end position="133"/>
    </location>
</feature>
<feature type="transmembrane region" description="Helical" evidence="5">
    <location>
        <begin position="6"/>
        <end position="29"/>
    </location>
</feature>
<name>A0A3E2BQ42_9BACT</name>
<feature type="transmembrane region" description="Helical" evidence="5">
    <location>
        <begin position="186"/>
        <end position="204"/>
    </location>
</feature>
<comment type="catalytic activity">
    <reaction evidence="5">
        <text>a quinone + NADH + 5 H(+)(in) = a quinol + NAD(+) + 4 H(+)(out)</text>
        <dbReference type="Rhea" id="RHEA:57888"/>
        <dbReference type="ChEBI" id="CHEBI:15378"/>
        <dbReference type="ChEBI" id="CHEBI:24646"/>
        <dbReference type="ChEBI" id="CHEBI:57540"/>
        <dbReference type="ChEBI" id="CHEBI:57945"/>
        <dbReference type="ChEBI" id="CHEBI:132124"/>
    </reaction>
</comment>
<feature type="transmembrane region" description="Helical" evidence="5">
    <location>
        <begin position="303"/>
        <end position="322"/>
    </location>
</feature>
<comment type="caution">
    <text evidence="6">The sequence shown here is derived from an EMBL/GenBank/DDBJ whole genome shotgun (WGS) entry which is preliminary data.</text>
</comment>
<dbReference type="PANTHER" id="PTHR43359:SF1">
    <property type="entry name" value="FORMATE HYDROGENLYASE SUBUNIT 4-RELATED"/>
    <property type="match status" value="1"/>
</dbReference>
<dbReference type="AlphaFoldDB" id="A0A3E2BQ42"/>
<dbReference type="PANTHER" id="PTHR43359">
    <property type="entry name" value="FORMATE HYDROGENLYASE SUBUNIT 4"/>
    <property type="match status" value="1"/>
</dbReference>
<comment type="similarity">
    <text evidence="5">Belongs to the complex I subunit 1 family.</text>
</comment>
<keyword evidence="5 6" id="KW-0830">Ubiquinone</keyword>
<dbReference type="InterPro" id="IPR001694">
    <property type="entry name" value="NADH_UbQ_OxRdtase_su1/FPO"/>
</dbReference>
<feature type="transmembrane region" description="Helical" evidence="5">
    <location>
        <begin position="79"/>
        <end position="102"/>
    </location>
</feature>
<evidence type="ECO:0000256" key="2">
    <source>
        <dbReference type="ARBA" id="ARBA00022692"/>
    </source>
</evidence>
<dbReference type="Proteomes" id="UP000257323">
    <property type="component" value="Unassembled WGS sequence"/>
</dbReference>
<evidence type="ECO:0000256" key="4">
    <source>
        <dbReference type="ARBA" id="ARBA00023136"/>
    </source>
</evidence>
<protein>
    <recommendedName>
        <fullName evidence="5">NADH-quinone oxidoreductase subunit H</fullName>
        <ecNumber evidence="5">7.1.1.-</ecNumber>
    </recommendedName>
    <alternativeName>
        <fullName evidence="5">NADH dehydrogenase I subunit H</fullName>
    </alternativeName>
    <alternativeName>
        <fullName evidence="5">NDH-1 subunit H</fullName>
    </alternativeName>
</protein>
<feature type="transmembrane region" description="Helical" evidence="5">
    <location>
        <begin position="145"/>
        <end position="166"/>
    </location>
</feature>
<dbReference type="HAMAP" id="MF_01350">
    <property type="entry name" value="NDH1_NuoH"/>
    <property type="match status" value="1"/>
</dbReference>
<comment type="subcellular location">
    <subcellularLocation>
        <location evidence="5">Cell membrane</location>
        <topology evidence="5">Multi-pass membrane protein</topology>
    </subcellularLocation>
    <subcellularLocation>
        <location evidence="1">Membrane</location>
        <topology evidence="1">Multi-pass membrane protein</topology>
    </subcellularLocation>
</comment>
<sequence length="323" mass="35877">MATVKTLIYLIVYPGLLFLFLYSTFVEWYDRKLYARLQNRMGPTHTGRFGLLQPIADFFKLMAKEDIVPDRADRKMFSVLPAVGLAIVFTAMLLLPVWNYSLDRPSVTSFNGDLIVLLYLLSLPTFIFFLAGWSSTNLFSTIGGARVLTMLFGYEVPLFLAVLSPAVLANSWRLAEIAAFYRQRPALALVNLLGFVIALICVQAKLERTPFDIPHAETEIVGGTFTEYSGKKLAIFRLMMDAEMVVAAGLLATVFLGGFPGGALLGLVNFIVKTLVVVFFLSLIRATTSRIRVDQVVSFAWKYLAPLAILQLLIVILVKGLIS</sequence>
<dbReference type="EC" id="7.1.1.-" evidence="5"/>
<keyword evidence="3 5" id="KW-1133">Transmembrane helix</keyword>
<keyword evidence="2 5" id="KW-0812">Transmembrane</keyword>
<dbReference type="GO" id="GO:0005886">
    <property type="term" value="C:plasma membrane"/>
    <property type="evidence" value="ECO:0007669"/>
    <property type="project" value="UniProtKB-SubCell"/>
</dbReference>
<reference evidence="6 7" key="1">
    <citation type="submission" date="2018-08" db="EMBL/GenBank/DDBJ databases">
        <title>Genome analysis of the thermophilic bacterium of the candidate phylum Aminicenantes from deep subsurface aquifer revealed its physiology and ecological role.</title>
        <authorList>
            <person name="Kadnikov V.V."/>
            <person name="Mardanov A.V."/>
            <person name="Beletsky A.V."/>
            <person name="Karnachuk O.V."/>
            <person name="Ravin N.V."/>
        </authorList>
    </citation>
    <scope>NUCLEOTIDE SEQUENCE [LARGE SCALE GENOMIC DNA]</scope>
    <source>
        <strain evidence="6">BY38</strain>
    </source>
</reference>
<evidence type="ECO:0000313" key="6">
    <source>
        <dbReference type="EMBL" id="RFT16855.1"/>
    </source>
</evidence>
<keyword evidence="5" id="KW-1278">Translocase</keyword>
<accession>A0A3E2BQ42</accession>
<dbReference type="GO" id="GO:0048038">
    <property type="term" value="F:quinone binding"/>
    <property type="evidence" value="ECO:0007669"/>
    <property type="project" value="UniProtKB-KW"/>
</dbReference>
<feature type="transmembrane region" description="Helical" evidence="5">
    <location>
        <begin position="263"/>
        <end position="283"/>
    </location>
</feature>
<evidence type="ECO:0000256" key="5">
    <source>
        <dbReference type="HAMAP-Rule" id="MF_01350"/>
    </source>
</evidence>
<keyword evidence="5" id="KW-0874">Quinone</keyword>
<proteinExistence type="inferred from homology"/>
<dbReference type="GO" id="GO:0016655">
    <property type="term" value="F:oxidoreductase activity, acting on NAD(P)H, quinone or similar compound as acceptor"/>
    <property type="evidence" value="ECO:0007669"/>
    <property type="project" value="UniProtKB-UniRule"/>
</dbReference>
<comment type="function">
    <text evidence="5">NDH-1 shuttles electrons from NADH, via FMN and iron-sulfur (Fe-S) centers, to quinones in the respiratory chain. The immediate electron acceptor for the enzyme in this species is believed to be ubiquinone. Couples the redox reaction to proton translocation (for every two electrons transferred, four hydrogen ions are translocated across the cytoplasmic membrane), and thus conserves the redox energy in a proton gradient. This subunit may bind ubiquinone.</text>
</comment>
<organism evidence="6 7">
    <name type="scientific">Candidatus Saccharicenans subterraneus</name>
    <dbReference type="NCBI Taxonomy" id="2508984"/>
    <lineage>
        <taxon>Bacteria</taxon>
        <taxon>Candidatus Aminicenantota</taxon>
        <taxon>Candidatus Aminicenantia</taxon>
        <taxon>Candidatus Aminicenantales</taxon>
        <taxon>Candidatus Saccharicenantaceae</taxon>
        <taxon>Candidatus Saccharicenans</taxon>
    </lineage>
</organism>
<dbReference type="EMBL" id="QUAH01000001">
    <property type="protein sequence ID" value="RFT16855.1"/>
    <property type="molecule type" value="Genomic_DNA"/>
</dbReference>
<feature type="transmembrane region" description="Helical" evidence="5">
    <location>
        <begin position="238"/>
        <end position="257"/>
    </location>
</feature>
<keyword evidence="5" id="KW-1003">Cell membrane</keyword>
<comment type="subunit">
    <text evidence="5">NDH-1 is composed of 14 different subunits. Subunits NuoA, H, J, K, L, M, N constitute the membrane sector of the complex.</text>
</comment>
<dbReference type="Pfam" id="PF00146">
    <property type="entry name" value="NADHdh"/>
    <property type="match status" value="1"/>
</dbReference>